<evidence type="ECO:0000259" key="6">
    <source>
        <dbReference type="PROSITE" id="PS51133"/>
    </source>
</evidence>
<keyword evidence="2 5" id="KW-0863">Zinc-finger</keyword>
<dbReference type="SUPFAM" id="SSF57783">
    <property type="entry name" value="Zinc beta-ribbon"/>
    <property type="match status" value="1"/>
</dbReference>
<dbReference type="GO" id="GO:0008270">
    <property type="term" value="F:zinc ion binding"/>
    <property type="evidence" value="ECO:0007669"/>
    <property type="project" value="UniProtKB-KW"/>
</dbReference>
<dbReference type="PIRSF" id="PIRSF005586">
    <property type="entry name" value="RNApol_RpoM"/>
    <property type="match status" value="1"/>
</dbReference>
<evidence type="ECO:0000256" key="2">
    <source>
        <dbReference type="ARBA" id="ARBA00022771"/>
    </source>
</evidence>
<feature type="binding site" evidence="4">
    <location>
        <position position="40"/>
    </location>
    <ligand>
        <name>Zn(2+)</name>
        <dbReference type="ChEBI" id="CHEBI:29105"/>
        <label>2</label>
    </ligand>
</feature>
<dbReference type="PANTHER" id="PTHR11239">
    <property type="entry name" value="DNA-DIRECTED RNA POLYMERASE"/>
    <property type="match status" value="1"/>
</dbReference>
<dbReference type="Pfam" id="PF01096">
    <property type="entry name" value="Zn_ribbon_TFIIS"/>
    <property type="match status" value="1"/>
</dbReference>
<dbReference type="SMART" id="SM00440">
    <property type="entry name" value="ZnF_C2C2"/>
    <property type="match status" value="1"/>
</dbReference>
<dbReference type="GO" id="GO:0003899">
    <property type="term" value="F:DNA-directed RNA polymerase activity"/>
    <property type="evidence" value="ECO:0007669"/>
    <property type="project" value="InterPro"/>
</dbReference>
<dbReference type="GO" id="GO:0003676">
    <property type="term" value="F:nucleic acid binding"/>
    <property type="evidence" value="ECO:0007669"/>
    <property type="project" value="InterPro"/>
</dbReference>
<dbReference type="AlphaFoldDB" id="A0A8T3UZI1"/>
<protein>
    <recommendedName>
        <fullName evidence="6">TFIIS-type domain-containing protein</fullName>
    </recommendedName>
</protein>
<organism evidence="7 8">
    <name type="scientific">Candidatus Acidifodinimicrobium mancum</name>
    <dbReference type="NCBI Taxonomy" id="2898728"/>
    <lineage>
        <taxon>Archaea</taxon>
        <taxon>Candidatus Parvarchaeota</taxon>
        <taxon>Candidatus Acidifodinimicrobiaceae</taxon>
        <taxon>Candidatus Acidifodinimicrobium</taxon>
    </lineage>
</organism>
<evidence type="ECO:0000313" key="8">
    <source>
        <dbReference type="Proteomes" id="UP000763484"/>
    </source>
</evidence>
<dbReference type="GO" id="GO:0016887">
    <property type="term" value="F:ATP hydrolysis activity"/>
    <property type="evidence" value="ECO:0007669"/>
    <property type="project" value="InterPro"/>
</dbReference>
<feature type="binding site" evidence="4">
    <location>
        <position position="68"/>
    </location>
    <ligand>
        <name>Zn(2+)</name>
        <dbReference type="ChEBI" id="CHEBI:29105"/>
        <label>2</label>
    </ligand>
</feature>
<proteinExistence type="predicted"/>
<dbReference type="EMBL" id="JADFAQ010000024">
    <property type="protein sequence ID" value="MBE5728135.1"/>
    <property type="molecule type" value="Genomic_DNA"/>
</dbReference>
<dbReference type="PROSITE" id="PS00466">
    <property type="entry name" value="ZF_TFIIS_1"/>
    <property type="match status" value="1"/>
</dbReference>
<dbReference type="PROSITE" id="PS51133">
    <property type="entry name" value="ZF_TFIIS_2"/>
    <property type="match status" value="1"/>
</dbReference>
<evidence type="ECO:0000256" key="3">
    <source>
        <dbReference type="ARBA" id="ARBA00022833"/>
    </source>
</evidence>
<dbReference type="Gene3D" id="2.20.25.10">
    <property type="match status" value="1"/>
</dbReference>
<evidence type="ECO:0000313" key="7">
    <source>
        <dbReference type="EMBL" id="MBE5728135.1"/>
    </source>
</evidence>
<reference evidence="7 8" key="1">
    <citation type="submission" date="2020-09" db="EMBL/GenBank/DDBJ databases">
        <title>Genomic characterization of a novel Parvarchaeota family in acid mine drainage sediments.</title>
        <authorList>
            <person name="Luo Z.-H."/>
        </authorList>
    </citation>
    <scope>NUCLEOTIDE SEQUENCE [LARGE SCALE GENOMIC DNA]</scope>
    <source>
        <strain evidence="7">TL1-5_bins.178</strain>
    </source>
</reference>
<feature type="domain" description="TFIIS-type" evidence="6">
    <location>
        <begin position="36"/>
        <end position="76"/>
    </location>
</feature>
<keyword evidence="3 4" id="KW-0862">Zinc</keyword>
<accession>A0A8T3UZI1</accession>
<sequence>MDVQGITVHCDSNMEKKKLKTVEIVSSNEELDEEYESIPCPKCGELKVIGWSQQTRSSDEPPTRFYKCMKCGYTWREYT</sequence>
<feature type="binding site" evidence="4">
    <location>
        <position position="71"/>
    </location>
    <ligand>
        <name>Zn(2+)</name>
        <dbReference type="ChEBI" id="CHEBI:29105"/>
        <label>2</label>
    </ligand>
</feature>
<keyword evidence="1 4" id="KW-0479">Metal-binding</keyword>
<evidence type="ECO:0000256" key="4">
    <source>
        <dbReference type="PIRSR" id="PIRSR005586-1"/>
    </source>
</evidence>
<gene>
    <name evidence="7" type="ORF">IHE50_01820</name>
</gene>
<dbReference type="InterPro" id="IPR001222">
    <property type="entry name" value="Znf_TFIIS"/>
</dbReference>
<dbReference type="Proteomes" id="UP000763484">
    <property type="component" value="Unassembled WGS sequence"/>
</dbReference>
<comment type="caution">
    <text evidence="7">The sequence shown here is derived from an EMBL/GenBank/DDBJ whole genome shotgun (WGS) entry which is preliminary data.</text>
</comment>
<evidence type="ECO:0000256" key="5">
    <source>
        <dbReference type="PROSITE-ProRule" id="PRU00472"/>
    </source>
</evidence>
<evidence type="ECO:0000256" key="1">
    <source>
        <dbReference type="ARBA" id="ARBA00022723"/>
    </source>
</evidence>
<dbReference type="InterPro" id="IPR012164">
    <property type="entry name" value="Rpa12/Rpb9/Rpc10/TFS"/>
</dbReference>
<dbReference type="GO" id="GO:0006351">
    <property type="term" value="P:DNA-templated transcription"/>
    <property type="evidence" value="ECO:0007669"/>
    <property type="project" value="InterPro"/>
</dbReference>
<dbReference type="PANTHER" id="PTHR11239:SF12">
    <property type="entry name" value="DNA-DIRECTED RNA POLYMERASE III SUBUNIT RPC10"/>
    <property type="match status" value="1"/>
</dbReference>
<feature type="binding site" evidence="4">
    <location>
        <position position="43"/>
    </location>
    <ligand>
        <name>Zn(2+)</name>
        <dbReference type="ChEBI" id="CHEBI:29105"/>
        <label>2</label>
    </ligand>
</feature>
<name>A0A8T3UZI1_9ARCH</name>